<protein>
    <submittedName>
        <fullName evidence="1">Uncharacterized protein</fullName>
    </submittedName>
</protein>
<accession>A0A2S1YNT9</accession>
<sequence>MFFSSLLSNIAFGFNHRDTMEKDTFPVVETTGYVYADCVNEIFKLAKEIMFRTKKNSQI</sequence>
<proteinExistence type="predicted"/>
<dbReference type="KEGG" id="fcr:HYN56_16245"/>
<dbReference type="Proteomes" id="UP000245250">
    <property type="component" value="Chromosome"/>
</dbReference>
<reference evidence="1 2" key="1">
    <citation type="submission" date="2018-05" db="EMBL/GenBank/DDBJ databases">
        <title>Genome sequencing of Flavobacterium sp. HYN0056.</title>
        <authorList>
            <person name="Yi H."/>
            <person name="Baek C."/>
        </authorList>
    </citation>
    <scope>NUCLEOTIDE SEQUENCE [LARGE SCALE GENOMIC DNA]</scope>
    <source>
        <strain evidence="1 2">HYN0056</strain>
    </source>
</reference>
<evidence type="ECO:0000313" key="1">
    <source>
        <dbReference type="EMBL" id="AWK05706.1"/>
    </source>
</evidence>
<name>A0A2S1YNT9_9FLAO</name>
<gene>
    <name evidence="1" type="ORF">HYN56_16245</name>
</gene>
<evidence type="ECO:0000313" key="2">
    <source>
        <dbReference type="Proteomes" id="UP000245250"/>
    </source>
</evidence>
<dbReference type="EMBL" id="CP029255">
    <property type="protein sequence ID" value="AWK05706.1"/>
    <property type="molecule type" value="Genomic_DNA"/>
</dbReference>
<keyword evidence="2" id="KW-1185">Reference proteome</keyword>
<organism evidence="1 2">
    <name type="scientific">Flavobacterium crocinum</name>
    <dbReference type="NCBI Taxonomy" id="2183896"/>
    <lineage>
        <taxon>Bacteria</taxon>
        <taxon>Pseudomonadati</taxon>
        <taxon>Bacteroidota</taxon>
        <taxon>Flavobacteriia</taxon>
        <taxon>Flavobacteriales</taxon>
        <taxon>Flavobacteriaceae</taxon>
        <taxon>Flavobacterium</taxon>
    </lineage>
</organism>
<dbReference type="AlphaFoldDB" id="A0A2S1YNT9"/>